<keyword evidence="2" id="KW-1185">Reference proteome</keyword>
<dbReference type="Proteomes" id="UP000637359">
    <property type="component" value="Unassembled WGS sequence"/>
</dbReference>
<dbReference type="InterPro" id="IPR025573">
    <property type="entry name" value="YwpF"/>
</dbReference>
<comment type="caution">
    <text evidence="1">The sequence shown here is derived from an EMBL/GenBank/DDBJ whole genome shotgun (WGS) entry which is preliminary data.</text>
</comment>
<dbReference type="AlphaFoldDB" id="A0A923L3H1"/>
<dbReference type="RefSeq" id="WP_186868511.1">
    <property type="nucleotide sequence ID" value="NZ_JACOOL010000002.1"/>
</dbReference>
<name>A0A923L3H1_9BACI</name>
<evidence type="ECO:0000313" key="1">
    <source>
        <dbReference type="EMBL" id="MBC5635790.1"/>
    </source>
</evidence>
<accession>A0A923L3H1</accession>
<protein>
    <recommendedName>
        <fullName evidence="3">YwpF-like protein</fullName>
    </recommendedName>
</protein>
<evidence type="ECO:0000313" key="2">
    <source>
        <dbReference type="Proteomes" id="UP000637359"/>
    </source>
</evidence>
<dbReference type="EMBL" id="JACOOL010000002">
    <property type="protein sequence ID" value="MBC5635790.1"/>
    <property type="molecule type" value="Genomic_DNA"/>
</dbReference>
<organism evidence="1 2">
    <name type="scientific">Ornithinibacillus hominis</name>
    <dbReference type="NCBI Taxonomy" id="2763055"/>
    <lineage>
        <taxon>Bacteria</taxon>
        <taxon>Bacillati</taxon>
        <taxon>Bacillota</taxon>
        <taxon>Bacilli</taxon>
        <taxon>Bacillales</taxon>
        <taxon>Bacillaceae</taxon>
        <taxon>Ornithinibacillus</taxon>
    </lineage>
</organism>
<reference evidence="1" key="1">
    <citation type="submission" date="2020-08" db="EMBL/GenBank/DDBJ databases">
        <title>Genome public.</title>
        <authorList>
            <person name="Liu C."/>
            <person name="Sun Q."/>
        </authorList>
    </citation>
    <scope>NUCLEOTIDE SEQUENCE</scope>
    <source>
        <strain evidence="1">BX22</strain>
    </source>
</reference>
<gene>
    <name evidence="1" type="ORF">H8S33_03020</name>
</gene>
<evidence type="ECO:0008006" key="3">
    <source>
        <dbReference type="Google" id="ProtNLM"/>
    </source>
</evidence>
<dbReference type="Pfam" id="PF14183">
    <property type="entry name" value="YwpF"/>
    <property type="match status" value="1"/>
</dbReference>
<proteinExistence type="predicted"/>
<sequence>MKTFLLKQLQIVESNNEDIVKTEVELIDGLVINREDDKNTWLIEALINKKYVAWFENMQNTRDQVMIEVKISKVSNAPATFITSIDSINNIGEHINVIFTGTIVDKRKSKIEEMLGELIEQGYQGEELLEKFKKLI</sequence>